<keyword evidence="1" id="KW-0472">Membrane</keyword>
<feature type="transmembrane region" description="Helical" evidence="1">
    <location>
        <begin position="85"/>
        <end position="105"/>
    </location>
</feature>
<dbReference type="EMBL" id="AOMF01000064">
    <property type="protein sequence ID" value="EMA56342.1"/>
    <property type="molecule type" value="Genomic_DNA"/>
</dbReference>
<sequence>MFEIANIRRFHRTHDTKNLAQFAETPESIFRFAVAVVVFESITVDGQVLPWVSPLGGLARIGPNACLASRLQFLMKSRRSTSTMATVLGFILIDITVYPAAVPLFNRTL</sequence>
<keyword evidence="1" id="KW-0812">Transmembrane</keyword>
<evidence type="ECO:0000313" key="2">
    <source>
        <dbReference type="EMBL" id="EMA56342.1"/>
    </source>
</evidence>
<evidence type="ECO:0000256" key="1">
    <source>
        <dbReference type="SAM" id="Phobius"/>
    </source>
</evidence>
<comment type="caution">
    <text evidence="2">The sequence shown here is derived from an EMBL/GenBank/DDBJ whole genome shotgun (WGS) entry which is preliminary data.</text>
</comment>
<reference evidence="2 3" key="1">
    <citation type="journal article" date="2014" name="PLoS Genet.">
        <title>Phylogenetically driven sequencing of extremely halophilic archaea reveals strategies for static and dynamic osmo-response.</title>
        <authorList>
            <person name="Becker E.A."/>
            <person name="Seitzer P.M."/>
            <person name="Tritt A."/>
            <person name="Larsen D."/>
            <person name="Krusor M."/>
            <person name="Yao A.I."/>
            <person name="Wu D."/>
            <person name="Madern D."/>
            <person name="Eisen J.A."/>
            <person name="Darling A.E."/>
            <person name="Facciotti M.T."/>
        </authorList>
    </citation>
    <scope>NUCLEOTIDE SEQUENCE [LARGE SCALE GENOMIC DNA]</scope>
    <source>
        <strain evidence="2 3">JCM 13552</strain>
    </source>
</reference>
<dbReference type="RefSeq" id="WP_007737469.1">
    <property type="nucleotide sequence ID" value="NZ_AOMF01000064.1"/>
</dbReference>
<dbReference type="STRING" id="1227457.C451_02904"/>
<gene>
    <name evidence="2" type="ORF">C451_02904</name>
</gene>
<proteinExistence type="predicted"/>
<accession>M0NEC6</accession>
<keyword evidence="1" id="KW-1133">Transmembrane helix</keyword>
<organism evidence="2 3">
    <name type="scientific">Halococcus thailandensis JCM 13552</name>
    <dbReference type="NCBI Taxonomy" id="1227457"/>
    <lineage>
        <taxon>Archaea</taxon>
        <taxon>Methanobacteriati</taxon>
        <taxon>Methanobacteriota</taxon>
        <taxon>Stenosarchaea group</taxon>
        <taxon>Halobacteria</taxon>
        <taxon>Halobacteriales</taxon>
        <taxon>Halococcaceae</taxon>
        <taxon>Halococcus</taxon>
    </lineage>
</organism>
<keyword evidence="3" id="KW-1185">Reference proteome</keyword>
<name>M0NEC6_9EURY</name>
<dbReference type="AlphaFoldDB" id="M0NEC6"/>
<dbReference type="Proteomes" id="UP000011680">
    <property type="component" value="Unassembled WGS sequence"/>
</dbReference>
<protein>
    <submittedName>
        <fullName evidence="2">Uncharacterized protein</fullName>
    </submittedName>
</protein>
<dbReference type="OrthoDB" id="383603at2157"/>
<evidence type="ECO:0000313" key="3">
    <source>
        <dbReference type="Proteomes" id="UP000011680"/>
    </source>
</evidence>